<dbReference type="AlphaFoldDB" id="A0A5B8XZH8"/>
<dbReference type="Pfam" id="PF12740">
    <property type="entry name" value="PETase"/>
    <property type="match status" value="1"/>
</dbReference>
<dbReference type="EMBL" id="CP042467">
    <property type="protein sequence ID" value="QED29413.1"/>
    <property type="molecule type" value="Genomic_DNA"/>
</dbReference>
<accession>A0A5B8XZH8</accession>
<dbReference type="SUPFAM" id="SSF53474">
    <property type="entry name" value="alpha/beta-Hydrolases"/>
    <property type="match status" value="1"/>
</dbReference>
<dbReference type="OrthoDB" id="9812672at2"/>
<evidence type="ECO:0000313" key="2">
    <source>
        <dbReference type="EMBL" id="QED29413.1"/>
    </source>
</evidence>
<sequence length="515" mass="56634">MRARYFPLFFFLFACGDDEPGRTYPGDVDPCAVDVALSSLDERREAPEHFHQPGEFFAWNTAPKEECRANVRISDGPLMDKEVYVTYPTLSEPTVTGEGGIADGKFPVIVFAHANHDGVCSIFERYFSLHNHWASWGAVVFAVDGTDTNCQRGGRQNLQDRSDAQRAALAEARRLNADPESMFFERLDLDRVILAGHSRGGGASLVSAEAEPGIKGVINLQGVDLTAFGFGSATLGDYPVLGMTAGNDVDVNYPYFEPTEDQLGGDYTWVNMNGAIHAYTADTVPLEPDDPPEISRQQQHDLTEYFTTAFMDRVMGLPVKAASAEMDVMSSFEGASFVKEEISEMGVTIRWRWEEEAVWVDDFSGDTLDENLLGGSVVAENLSAEEIATYRPDENPTSGAYAKSYSLRLSADDGGGTYHTRFDPVTVSQGDQVLFRVKGPDSGPIANLEVGLESNGSEVVRFDIEAQVGPVELNNRFTQVVFEFQENTTFDSVLFYANGGQIFVDDLRIITQPVN</sequence>
<dbReference type="Proteomes" id="UP000321595">
    <property type="component" value="Chromosome"/>
</dbReference>
<dbReference type="InterPro" id="IPR041127">
    <property type="entry name" value="PET_hydrolase/cutinase-like"/>
</dbReference>
<protein>
    <recommendedName>
        <fullName evidence="1">PET hydrolase/cutinase-like domain-containing protein</fullName>
    </recommendedName>
</protein>
<reference evidence="2 3" key="1">
    <citation type="submission" date="2019-08" db="EMBL/GenBank/DDBJ databases">
        <authorList>
            <person name="Liang Q."/>
        </authorList>
    </citation>
    <scope>NUCLEOTIDE SEQUENCE [LARGE SCALE GENOMIC DNA]</scope>
    <source>
        <strain evidence="2 3">V1718</strain>
    </source>
</reference>
<keyword evidence="3" id="KW-1185">Reference proteome</keyword>
<dbReference type="KEGG" id="bbae:FRD01_19675"/>
<gene>
    <name evidence="2" type="ORF">FRD01_19675</name>
</gene>
<proteinExistence type="predicted"/>
<dbReference type="PROSITE" id="PS51257">
    <property type="entry name" value="PROKAR_LIPOPROTEIN"/>
    <property type="match status" value="1"/>
</dbReference>
<name>A0A5B8XZH8_9DELT</name>
<feature type="domain" description="PET hydrolase/cutinase-like" evidence="1">
    <location>
        <begin position="132"/>
        <end position="224"/>
    </location>
</feature>
<evidence type="ECO:0000259" key="1">
    <source>
        <dbReference type="Pfam" id="PF12740"/>
    </source>
</evidence>
<dbReference type="RefSeq" id="WP_146962646.1">
    <property type="nucleotide sequence ID" value="NZ_CP042467.1"/>
</dbReference>
<organism evidence="2 3">
    <name type="scientific">Microvenator marinus</name>
    <dbReference type="NCBI Taxonomy" id="2600177"/>
    <lineage>
        <taxon>Bacteria</taxon>
        <taxon>Deltaproteobacteria</taxon>
        <taxon>Bradymonadales</taxon>
        <taxon>Microvenatoraceae</taxon>
        <taxon>Microvenator</taxon>
    </lineage>
</organism>
<evidence type="ECO:0000313" key="3">
    <source>
        <dbReference type="Proteomes" id="UP000321595"/>
    </source>
</evidence>
<dbReference type="InterPro" id="IPR029058">
    <property type="entry name" value="AB_hydrolase_fold"/>
</dbReference>
<dbReference type="Gene3D" id="3.40.50.1820">
    <property type="entry name" value="alpha/beta hydrolase"/>
    <property type="match status" value="1"/>
</dbReference>